<dbReference type="RefSeq" id="WP_186508580.1">
    <property type="nucleotide sequence ID" value="NZ_JACNEP010000028.1"/>
</dbReference>
<gene>
    <name evidence="1" type="ORF">H8B19_18480</name>
</gene>
<comment type="caution">
    <text evidence="1">The sequence shown here is derived from an EMBL/GenBank/DDBJ whole genome shotgun (WGS) entry which is preliminary data.</text>
</comment>
<proteinExistence type="predicted"/>
<organism evidence="1 2">
    <name type="scientific">Neptunicella marina</name>
    <dbReference type="NCBI Taxonomy" id="2125989"/>
    <lineage>
        <taxon>Bacteria</taxon>
        <taxon>Pseudomonadati</taxon>
        <taxon>Pseudomonadota</taxon>
        <taxon>Gammaproteobacteria</taxon>
        <taxon>Alteromonadales</taxon>
        <taxon>Alteromonadaceae</taxon>
        <taxon>Neptunicella</taxon>
    </lineage>
</organism>
<dbReference type="Proteomes" id="UP000601768">
    <property type="component" value="Unassembled WGS sequence"/>
</dbReference>
<accession>A0A8J6M0Z5</accession>
<name>A0A8J6M0Z5_9ALTE</name>
<reference evidence="1" key="2">
    <citation type="submission" date="2020-08" db="EMBL/GenBank/DDBJ databases">
        <authorList>
            <person name="Lai Q."/>
        </authorList>
    </citation>
    <scope>NUCLEOTIDE SEQUENCE</scope>
    <source>
        <strain evidence="1">S27-2</strain>
    </source>
</reference>
<evidence type="ECO:0000313" key="2">
    <source>
        <dbReference type="Proteomes" id="UP000601768"/>
    </source>
</evidence>
<dbReference type="AlphaFoldDB" id="A0A8J6M0Z5"/>
<dbReference type="EMBL" id="JACNEP010000028">
    <property type="protein sequence ID" value="MBC3767870.1"/>
    <property type="molecule type" value="Genomic_DNA"/>
</dbReference>
<evidence type="ECO:0000313" key="1">
    <source>
        <dbReference type="EMBL" id="MBC3767870.1"/>
    </source>
</evidence>
<protein>
    <submittedName>
        <fullName evidence="1">Uncharacterized protein</fullName>
    </submittedName>
</protein>
<keyword evidence="2" id="KW-1185">Reference proteome</keyword>
<reference evidence="1" key="1">
    <citation type="journal article" date="2018" name="Int. J. Syst. Evol. Microbiol.">
        <title>Neptunicella marina gen. nov., sp. nov., isolated from surface seawater.</title>
        <authorList>
            <person name="Liu X."/>
            <person name="Lai Q."/>
            <person name="Du Y."/>
            <person name="Zhang X."/>
            <person name="Liu Z."/>
            <person name="Sun F."/>
            <person name="Shao Z."/>
        </authorList>
    </citation>
    <scope>NUCLEOTIDE SEQUENCE</scope>
    <source>
        <strain evidence="1">S27-2</strain>
    </source>
</reference>
<sequence length="72" mass="8335">MLNIKQKINKSIREQAIKKARTRIIIAGRTPESFTQEELEIIVKEEEDQIKQNYKEKGLLGLAALLGIGWWI</sequence>